<dbReference type="Proteomes" id="UP000552954">
    <property type="component" value="Unassembled WGS sequence"/>
</dbReference>
<dbReference type="InterPro" id="IPR005025">
    <property type="entry name" value="FMN_Rdtase-like_dom"/>
</dbReference>
<dbReference type="SUPFAM" id="SSF52218">
    <property type="entry name" value="Flavoproteins"/>
    <property type="match status" value="1"/>
</dbReference>
<comment type="caution">
    <text evidence="2">The sequence shown here is derived from an EMBL/GenBank/DDBJ whole genome shotgun (WGS) entry which is preliminary data.</text>
</comment>
<organism evidence="2 3">
    <name type="scientific">Ramlibacter montanisoli</name>
    <dbReference type="NCBI Taxonomy" id="2732512"/>
    <lineage>
        <taxon>Bacteria</taxon>
        <taxon>Pseudomonadati</taxon>
        <taxon>Pseudomonadota</taxon>
        <taxon>Betaproteobacteria</taxon>
        <taxon>Burkholderiales</taxon>
        <taxon>Comamonadaceae</taxon>
        <taxon>Ramlibacter</taxon>
    </lineage>
</organism>
<dbReference type="RefSeq" id="WP_171556459.1">
    <property type="nucleotide sequence ID" value="NZ_JABFCS010000001.1"/>
</dbReference>
<evidence type="ECO:0000313" key="3">
    <source>
        <dbReference type="Proteomes" id="UP000552954"/>
    </source>
</evidence>
<dbReference type="Pfam" id="PF03358">
    <property type="entry name" value="FMN_red"/>
    <property type="match status" value="1"/>
</dbReference>
<dbReference type="InterPro" id="IPR050712">
    <property type="entry name" value="NAD(P)H-dep_reductase"/>
</dbReference>
<evidence type="ECO:0000313" key="2">
    <source>
        <dbReference type="EMBL" id="NNU42056.1"/>
    </source>
</evidence>
<dbReference type="PANTHER" id="PTHR30543">
    <property type="entry name" value="CHROMATE REDUCTASE"/>
    <property type="match status" value="1"/>
</dbReference>
<protein>
    <submittedName>
        <fullName evidence="2">NAD(P)H-dependent oxidoreductase</fullName>
    </submittedName>
</protein>
<dbReference type="PANTHER" id="PTHR30543:SF21">
    <property type="entry name" value="NAD(P)H-DEPENDENT FMN REDUCTASE LOT6"/>
    <property type="match status" value="1"/>
</dbReference>
<dbReference type="InterPro" id="IPR029039">
    <property type="entry name" value="Flavoprotein-like_sf"/>
</dbReference>
<keyword evidence="3" id="KW-1185">Reference proteome</keyword>
<dbReference type="GO" id="GO:0016491">
    <property type="term" value="F:oxidoreductase activity"/>
    <property type="evidence" value="ECO:0007669"/>
    <property type="project" value="InterPro"/>
</dbReference>
<accession>A0A849K990</accession>
<sequence length="184" mass="19797">MEQHDVALIVGSNRRESINAQLARALVALAPAHLRFVPVQIDDLPMYNPDRDPEGEAAVRRLKTDVGRCSGLLVVTPEHNRSIPAVLKNAIDWGSKPMPASVWRDKAVAIAGTSPGAIGTAVGQQHLRQILGVLGGLVLGGEAYVQCKPGFFDASGGITDESTEAFLQAYMERFGDLVRKMARN</sequence>
<name>A0A849K990_9BURK</name>
<dbReference type="GO" id="GO:0005829">
    <property type="term" value="C:cytosol"/>
    <property type="evidence" value="ECO:0007669"/>
    <property type="project" value="TreeGrafter"/>
</dbReference>
<reference evidence="2 3" key="1">
    <citation type="submission" date="2020-05" db="EMBL/GenBank/DDBJ databases">
        <authorList>
            <person name="Khan S.A."/>
            <person name="Jeon C.O."/>
            <person name="Chun B.H."/>
        </authorList>
    </citation>
    <scope>NUCLEOTIDE SEQUENCE [LARGE SCALE GENOMIC DNA]</scope>
    <source>
        <strain evidence="2 3">B156</strain>
    </source>
</reference>
<reference evidence="2 3" key="2">
    <citation type="submission" date="2020-06" db="EMBL/GenBank/DDBJ databases">
        <title>Ramlibacter rhizophilus sp. nov., isolated from rhizosphere soil of national flower Mugunghwa from South Korea.</title>
        <authorList>
            <person name="Zheng-Fei Y."/>
            <person name="Huan T."/>
        </authorList>
    </citation>
    <scope>NUCLEOTIDE SEQUENCE [LARGE SCALE GENOMIC DNA]</scope>
    <source>
        <strain evidence="2 3">B156</strain>
    </source>
</reference>
<proteinExistence type="predicted"/>
<dbReference type="AlphaFoldDB" id="A0A849K990"/>
<evidence type="ECO:0000259" key="1">
    <source>
        <dbReference type="Pfam" id="PF03358"/>
    </source>
</evidence>
<dbReference type="Gene3D" id="3.40.50.360">
    <property type="match status" value="1"/>
</dbReference>
<gene>
    <name evidence="2" type="ORF">HK415_01110</name>
</gene>
<feature type="domain" description="NADPH-dependent FMN reductase-like" evidence="1">
    <location>
        <begin position="6"/>
        <end position="144"/>
    </location>
</feature>
<dbReference type="GO" id="GO:0010181">
    <property type="term" value="F:FMN binding"/>
    <property type="evidence" value="ECO:0007669"/>
    <property type="project" value="TreeGrafter"/>
</dbReference>
<dbReference type="EMBL" id="JABFCS010000001">
    <property type="protein sequence ID" value="NNU42056.1"/>
    <property type="molecule type" value="Genomic_DNA"/>
</dbReference>